<accession>A0A166MEI7</accession>
<dbReference type="Gene3D" id="1.20.1280.50">
    <property type="match status" value="1"/>
</dbReference>
<dbReference type="OrthoDB" id="3365698at2759"/>
<proteinExistence type="predicted"/>
<reference evidence="1 2" key="1">
    <citation type="journal article" date="2016" name="Mol. Biol. Evol.">
        <title>Comparative Genomics of Early-Diverging Mushroom-Forming Fungi Provides Insights into the Origins of Lignocellulose Decay Capabilities.</title>
        <authorList>
            <person name="Nagy L.G."/>
            <person name="Riley R."/>
            <person name="Tritt A."/>
            <person name="Adam C."/>
            <person name="Daum C."/>
            <person name="Floudas D."/>
            <person name="Sun H."/>
            <person name="Yadav J.S."/>
            <person name="Pangilinan J."/>
            <person name="Larsson K.H."/>
            <person name="Matsuura K."/>
            <person name="Barry K."/>
            <person name="Labutti K."/>
            <person name="Kuo R."/>
            <person name="Ohm R.A."/>
            <person name="Bhattacharya S.S."/>
            <person name="Shirouzu T."/>
            <person name="Yoshinaga Y."/>
            <person name="Martin F.M."/>
            <person name="Grigoriev I.V."/>
            <person name="Hibbett D.S."/>
        </authorList>
    </citation>
    <scope>NUCLEOTIDE SEQUENCE [LARGE SCALE GENOMIC DNA]</scope>
    <source>
        <strain evidence="1 2">CBS 109695</strain>
    </source>
</reference>
<name>A0A166MEI7_9AGAM</name>
<dbReference type="EMBL" id="KV417529">
    <property type="protein sequence ID" value="KZP23925.1"/>
    <property type="molecule type" value="Genomic_DNA"/>
</dbReference>
<gene>
    <name evidence="1" type="ORF">FIBSPDRAFT_736486</name>
</gene>
<evidence type="ECO:0000313" key="1">
    <source>
        <dbReference type="EMBL" id="KZP23925.1"/>
    </source>
</evidence>
<organism evidence="1 2">
    <name type="scientific">Athelia psychrophila</name>
    <dbReference type="NCBI Taxonomy" id="1759441"/>
    <lineage>
        <taxon>Eukaryota</taxon>
        <taxon>Fungi</taxon>
        <taxon>Dikarya</taxon>
        <taxon>Basidiomycota</taxon>
        <taxon>Agaricomycotina</taxon>
        <taxon>Agaricomycetes</taxon>
        <taxon>Agaricomycetidae</taxon>
        <taxon>Atheliales</taxon>
        <taxon>Atheliaceae</taxon>
        <taxon>Athelia</taxon>
    </lineage>
</organism>
<sequence length="161" mass="18100">MCTVASPPVHSCSNCGHLLARPDIAIPTSPLPHLLDGNQYAEGSQISVIHDAITLPLLLISTLDDEISRQETALTELRRKRDGIESYVKVHRGLLAPFRWIPEDIMLEIFMHFKDEWGNKARFSVKHGPLAITGVCQRWRNIALRTPSLWSSIPVAIDSYH</sequence>
<protein>
    <submittedName>
        <fullName evidence="1">Uncharacterized protein</fullName>
    </submittedName>
</protein>
<dbReference type="Proteomes" id="UP000076532">
    <property type="component" value="Unassembled WGS sequence"/>
</dbReference>
<evidence type="ECO:0000313" key="2">
    <source>
        <dbReference type="Proteomes" id="UP000076532"/>
    </source>
</evidence>
<keyword evidence="2" id="KW-1185">Reference proteome</keyword>
<feature type="non-terminal residue" evidence="1">
    <location>
        <position position="161"/>
    </location>
</feature>
<dbReference type="AlphaFoldDB" id="A0A166MEI7"/>